<sequence length="210" mass="23179">MRRPDGVGAMGMGVRIRRAERSDEAAAVRILDAAFIDDPVSSWVLPDAARRREVHHRLMEAFCRLSFAEGHVDITEDGAAVALWIDVPAEPHEPEEGDDGPAQLRAFVDPGNERVEQIAHLMAGIHPQGRAHAYLWMVGVVPDRQGEGLGAALITSVLERCDREGLPAYLEASSERSPHLYRRLGFAPLGEPVRLPDGPLVHPMWREPRA</sequence>
<dbReference type="Gene3D" id="3.40.630.30">
    <property type="match status" value="1"/>
</dbReference>
<name>A0ABQ3R0G8_9ACTN</name>
<evidence type="ECO:0000313" key="2">
    <source>
        <dbReference type="EMBL" id="GHI43007.1"/>
    </source>
</evidence>
<dbReference type="InterPro" id="IPR000182">
    <property type="entry name" value="GNAT_dom"/>
</dbReference>
<dbReference type="CDD" id="cd04301">
    <property type="entry name" value="NAT_SF"/>
    <property type="match status" value="1"/>
</dbReference>
<dbReference type="PROSITE" id="PS51186">
    <property type="entry name" value="GNAT"/>
    <property type="match status" value="1"/>
</dbReference>
<keyword evidence="3" id="KW-1185">Reference proteome</keyword>
<dbReference type="Proteomes" id="UP001050808">
    <property type="component" value="Unassembled WGS sequence"/>
</dbReference>
<dbReference type="SUPFAM" id="SSF55729">
    <property type="entry name" value="Acyl-CoA N-acyltransferases (Nat)"/>
    <property type="match status" value="1"/>
</dbReference>
<organism evidence="2 3">
    <name type="scientific">Streptomyces violascens</name>
    <dbReference type="NCBI Taxonomy" id="67381"/>
    <lineage>
        <taxon>Bacteria</taxon>
        <taxon>Bacillati</taxon>
        <taxon>Actinomycetota</taxon>
        <taxon>Actinomycetes</taxon>
        <taxon>Kitasatosporales</taxon>
        <taxon>Streptomycetaceae</taxon>
        <taxon>Streptomyces</taxon>
    </lineage>
</organism>
<proteinExistence type="predicted"/>
<dbReference type="EMBL" id="BNDY01000017">
    <property type="protein sequence ID" value="GHI43007.1"/>
    <property type="molecule type" value="Genomic_DNA"/>
</dbReference>
<evidence type="ECO:0000313" key="3">
    <source>
        <dbReference type="Proteomes" id="UP001050808"/>
    </source>
</evidence>
<gene>
    <name evidence="2" type="ORF">Sviol_74150</name>
</gene>
<dbReference type="InterPro" id="IPR016181">
    <property type="entry name" value="Acyl_CoA_acyltransferase"/>
</dbReference>
<protein>
    <submittedName>
        <fullName evidence="2">N-acetyltransferase</fullName>
    </submittedName>
</protein>
<comment type="caution">
    <text evidence="2">The sequence shown here is derived from an EMBL/GenBank/DDBJ whole genome shotgun (WGS) entry which is preliminary data.</text>
</comment>
<reference evidence="2" key="1">
    <citation type="submission" date="2024-05" db="EMBL/GenBank/DDBJ databases">
        <title>Whole genome shotgun sequence of Streptomyces violascens NBRC 12920.</title>
        <authorList>
            <person name="Komaki H."/>
            <person name="Tamura T."/>
        </authorList>
    </citation>
    <scope>NUCLEOTIDE SEQUENCE</scope>
    <source>
        <strain evidence="2">NBRC 12920</strain>
    </source>
</reference>
<dbReference type="PANTHER" id="PTHR42791">
    <property type="entry name" value="GNAT FAMILY ACETYLTRANSFERASE"/>
    <property type="match status" value="1"/>
</dbReference>
<feature type="domain" description="N-acetyltransferase" evidence="1">
    <location>
        <begin position="54"/>
        <end position="207"/>
    </location>
</feature>
<evidence type="ECO:0000259" key="1">
    <source>
        <dbReference type="PROSITE" id="PS51186"/>
    </source>
</evidence>
<dbReference type="InterPro" id="IPR052523">
    <property type="entry name" value="Trichothecene_AcTrans"/>
</dbReference>
<dbReference type="PANTHER" id="PTHR42791:SF1">
    <property type="entry name" value="N-ACETYLTRANSFERASE DOMAIN-CONTAINING PROTEIN"/>
    <property type="match status" value="1"/>
</dbReference>
<accession>A0ABQ3R0G8</accession>
<dbReference type="Pfam" id="PF00583">
    <property type="entry name" value="Acetyltransf_1"/>
    <property type="match status" value="1"/>
</dbReference>